<dbReference type="HOGENOM" id="CLU_898574_0_0_1"/>
<name>K3X757_GLOUD</name>
<dbReference type="EMBL" id="GL376570">
    <property type="status" value="NOT_ANNOTATED_CDS"/>
    <property type="molecule type" value="Genomic_DNA"/>
</dbReference>
<organism evidence="1 2">
    <name type="scientific">Globisporangium ultimum (strain ATCC 200006 / CBS 805.95 / DAOM BR144)</name>
    <name type="common">Pythium ultimum</name>
    <dbReference type="NCBI Taxonomy" id="431595"/>
    <lineage>
        <taxon>Eukaryota</taxon>
        <taxon>Sar</taxon>
        <taxon>Stramenopiles</taxon>
        <taxon>Oomycota</taxon>
        <taxon>Peronosporomycetes</taxon>
        <taxon>Pythiales</taxon>
        <taxon>Pythiaceae</taxon>
        <taxon>Globisporangium</taxon>
    </lineage>
</organism>
<sequence length="310" mass="34372">MYCNDIVDLIVQLMVPLLHEVVALDQLLQLAELRLWERVVAIAAPLSFVDLPDSPIVGIPSSTWLLGNLLWISERVEGKTPLLVRNEAQLLAKLLQTVPPETYAANGVAVSWTKVSESHSVPVVYPEALNDQLQILLRDRYVRTICNSLIWFNSECLRHPLSSVHPTPMYPTAPTLAEQYGFGDIASESSFAGSFSATWKKMKSIGKASWARNLLEKAGLRRKHRNEFDDSSNAKRLSLTNTSASARKLAASGATSDSKPSAMLVANSLEKVALGGEPFALENIKAFSLLWATFLFRWGRQHNKIQPHDV</sequence>
<dbReference type="STRING" id="431595.K3X757"/>
<dbReference type="eggNOG" id="ENOG502SC7J">
    <property type="taxonomic scope" value="Eukaryota"/>
</dbReference>
<dbReference type="Proteomes" id="UP000019132">
    <property type="component" value="Unassembled WGS sequence"/>
</dbReference>
<dbReference type="VEuPathDB" id="FungiDB:PYU1_G013029"/>
<reference evidence="2" key="2">
    <citation type="submission" date="2010-04" db="EMBL/GenBank/DDBJ databases">
        <authorList>
            <person name="Buell R."/>
            <person name="Hamilton J."/>
            <person name="Hostetler J."/>
        </authorList>
    </citation>
    <scope>NUCLEOTIDE SEQUENCE [LARGE SCALE GENOMIC DNA]</scope>
    <source>
        <strain evidence="2">DAOM:BR144</strain>
    </source>
</reference>
<keyword evidence="2" id="KW-1185">Reference proteome</keyword>
<protein>
    <submittedName>
        <fullName evidence="1">Uncharacterized protein</fullName>
    </submittedName>
</protein>
<proteinExistence type="predicted"/>
<evidence type="ECO:0000313" key="2">
    <source>
        <dbReference type="Proteomes" id="UP000019132"/>
    </source>
</evidence>
<dbReference type="InParanoid" id="K3X757"/>
<reference evidence="1" key="3">
    <citation type="submission" date="2015-02" db="UniProtKB">
        <authorList>
            <consortium name="EnsemblProtists"/>
        </authorList>
    </citation>
    <scope>IDENTIFICATION</scope>
    <source>
        <strain evidence="1">DAOM BR144</strain>
    </source>
</reference>
<accession>K3X757</accession>
<reference evidence="2" key="1">
    <citation type="journal article" date="2010" name="Genome Biol.">
        <title>Genome sequence of the necrotrophic plant pathogen Pythium ultimum reveals original pathogenicity mechanisms and effector repertoire.</title>
        <authorList>
            <person name="Levesque C.A."/>
            <person name="Brouwer H."/>
            <person name="Cano L."/>
            <person name="Hamilton J.P."/>
            <person name="Holt C."/>
            <person name="Huitema E."/>
            <person name="Raffaele S."/>
            <person name="Robideau G.P."/>
            <person name="Thines M."/>
            <person name="Win J."/>
            <person name="Zerillo M.M."/>
            <person name="Beakes G.W."/>
            <person name="Boore J.L."/>
            <person name="Busam D."/>
            <person name="Dumas B."/>
            <person name="Ferriera S."/>
            <person name="Fuerstenberg S.I."/>
            <person name="Gachon C.M."/>
            <person name="Gaulin E."/>
            <person name="Govers F."/>
            <person name="Grenville-Briggs L."/>
            <person name="Horner N."/>
            <person name="Hostetler J."/>
            <person name="Jiang R.H."/>
            <person name="Johnson J."/>
            <person name="Krajaejun T."/>
            <person name="Lin H."/>
            <person name="Meijer H.J."/>
            <person name="Moore B."/>
            <person name="Morris P."/>
            <person name="Phuntmart V."/>
            <person name="Puiu D."/>
            <person name="Shetty J."/>
            <person name="Stajich J.E."/>
            <person name="Tripathy S."/>
            <person name="Wawra S."/>
            <person name="van West P."/>
            <person name="Whitty B.R."/>
            <person name="Coutinho P.M."/>
            <person name="Henrissat B."/>
            <person name="Martin F."/>
            <person name="Thomas P.D."/>
            <person name="Tyler B.M."/>
            <person name="De Vries R.P."/>
            <person name="Kamoun S."/>
            <person name="Yandell M."/>
            <person name="Tisserat N."/>
            <person name="Buell C.R."/>
        </authorList>
    </citation>
    <scope>NUCLEOTIDE SEQUENCE</scope>
    <source>
        <strain evidence="2">DAOM:BR144</strain>
    </source>
</reference>
<dbReference type="AlphaFoldDB" id="K3X757"/>
<evidence type="ECO:0000313" key="1">
    <source>
        <dbReference type="EnsemblProtists" id="PYU1_T013056"/>
    </source>
</evidence>
<dbReference type="EnsemblProtists" id="PYU1_T013056">
    <property type="protein sequence ID" value="PYU1_T013056"/>
    <property type="gene ID" value="PYU1_G013029"/>
</dbReference>